<keyword evidence="2" id="KW-1185">Reference proteome</keyword>
<evidence type="ECO:0000313" key="1">
    <source>
        <dbReference type="EMBL" id="GAA4412496.1"/>
    </source>
</evidence>
<reference evidence="2" key="1">
    <citation type="journal article" date="2019" name="Int. J. Syst. Evol. Microbiol.">
        <title>The Global Catalogue of Microorganisms (GCM) 10K type strain sequencing project: providing services to taxonomists for standard genome sequencing and annotation.</title>
        <authorList>
            <consortium name="The Broad Institute Genomics Platform"/>
            <consortium name="The Broad Institute Genome Sequencing Center for Infectious Disease"/>
            <person name="Wu L."/>
            <person name="Ma J."/>
        </authorList>
    </citation>
    <scope>NUCLEOTIDE SEQUENCE [LARGE SCALE GENOMIC DNA]</scope>
    <source>
        <strain evidence="2">JCM 17925</strain>
    </source>
</reference>
<proteinExistence type="predicted"/>
<sequence length="74" mass="8954">MSELLIKYNSLDDEAKQEVADFIDFLLEKKGRKKPFDSEAYRQKLLNTSVWPEEEVLQMEENIKQAWNWKIEEF</sequence>
<organism evidence="1 2">
    <name type="scientific">Nibrella viscosa</name>
    <dbReference type="NCBI Taxonomy" id="1084524"/>
    <lineage>
        <taxon>Bacteria</taxon>
        <taxon>Pseudomonadati</taxon>
        <taxon>Bacteroidota</taxon>
        <taxon>Cytophagia</taxon>
        <taxon>Cytophagales</taxon>
        <taxon>Spirosomataceae</taxon>
        <taxon>Nibrella</taxon>
    </lineage>
</organism>
<protein>
    <recommendedName>
        <fullName evidence="3">DUF2281 domain-containing protein</fullName>
    </recommendedName>
</protein>
<name>A0ABP8KPC3_9BACT</name>
<accession>A0ABP8KPC3</accession>
<comment type="caution">
    <text evidence="1">The sequence shown here is derived from an EMBL/GenBank/DDBJ whole genome shotgun (WGS) entry which is preliminary data.</text>
</comment>
<gene>
    <name evidence="1" type="ORF">GCM10023187_39680</name>
</gene>
<evidence type="ECO:0000313" key="2">
    <source>
        <dbReference type="Proteomes" id="UP001500936"/>
    </source>
</evidence>
<evidence type="ECO:0008006" key="3">
    <source>
        <dbReference type="Google" id="ProtNLM"/>
    </source>
</evidence>
<dbReference type="EMBL" id="BAABHB010000009">
    <property type="protein sequence ID" value="GAA4412496.1"/>
    <property type="molecule type" value="Genomic_DNA"/>
</dbReference>
<dbReference type="RefSeq" id="WP_345269688.1">
    <property type="nucleotide sequence ID" value="NZ_BAABHB010000009.1"/>
</dbReference>
<dbReference type="Proteomes" id="UP001500936">
    <property type="component" value="Unassembled WGS sequence"/>
</dbReference>